<dbReference type="AlphaFoldDB" id="A0A3B1A9D8"/>
<dbReference type="Pfam" id="PF05036">
    <property type="entry name" value="SPOR"/>
    <property type="match status" value="1"/>
</dbReference>
<protein>
    <recommendedName>
        <fullName evidence="2">SPOR domain-containing protein</fullName>
    </recommendedName>
</protein>
<dbReference type="GO" id="GO:0042834">
    <property type="term" value="F:peptidoglycan binding"/>
    <property type="evidence" value="ECO:0007669"/>
    <property type="project" value="InterPro"/>
</dbReference>
<feature type="transmembrane region" description="Helical" evidence="1">
    <location>
        <begin position="12"/>
        <end position="29"/>
    </location>
</feature>
<gene>
    <name evidence="3" type="ORF">MNBD_GAMMA19-1481</name>
</gene>
<dbReference type="EMBL" id="UOFV01000036">
    <property type="protein sequence ID" value="VAW94829.1"/>
    <property type="molecule type" value="Genomic_DNA"/>
</dbReference>
<feature type="transmembrane region" description="Helical" evidence="1">
    <location>
        <begin position="79"/>
        <end position="98"/>
    </location>
</feature>
<evidence type="ECO:0000313" key="3">
    <source>
        <dbReference type="EMBL" id="VAW94829.1"/>
    </source>
</evidence>
<dbReference type="InterPro" id="IPR007730">
    <property type="entry name" value="SPOR-like_dom"/>
</dbReference>
<name>A0A3B1A9D8_9ZZZZ</name>
<organism evidence="3">
    <name type="scientific">hydrothermal vent metagenome</name>
    <dbReference type="NCBI Taxonomy" id="652676"/>
    <lineage>
        <taxon>unclassified sequences</taxon>
        <taxon>metagenomes</taxon>
        <taxon>ecological metagenomes</taxon>
    </lineage>
</organism>
<evidence type="ECO:0000259" key="2">
    <source>
        <dbReference type="Pfam" id="PF05036"/>
    </source>
</evidence>
<reference evidence="3" key="1">
    <citation type="submission" date="2018-06" db="EMBL/GenBank/DDBJ databases">
        <authorList>
            <person name="Zhirakovskaya E."/>
        </authorList>
    </citation>
    <scope>NUCLEOTIDE SEQUENCE</scope>
</reference>
<feature type="domain" description="SPOR" evidence="2">
    <location>
        <begin position="162"/>
        <end position="227"/>
    </location>
</feature>
<sequence>MAKLPQLTTWEKVIIGALGGLSAVCVKFLGQDYALLIEQGANLSADQWFAFKVGYFILTPILIFLGAVLAWVSDEPSRIKLLAIAIAAPAMITTWSGGIKTSEAVSVAGFSFISSAHASEQSKNTEDDELTVVDPMKRTSMNWWNAGVSGIKMFFGYGKEIKSYYVVAGSFKDKSSALKHAQAINNRDSIYRAHVGSKARNGFYPVLLGEAVTFSSANTLKKTIVGQRVIHDAYLVSSEKIKPLLSFDFQ</sequence>
<feature type="transmembrane region" description="Helical" evidence="1">
    <location>
        <begin position="49"/>
        <end position="72"/>
    </location>
</feature>
<keyword evidence="1" id="KW-0472">Membrane</keyword>
<evidence type="ECO:0000256" key="1">
    <source>
        <dbReference type="SAM" id="Phobius"/>
    </source>
</evidence>
<keyword evidence="1" id="KW-1133">Transmembrane helix</keyword>
<proteinExistence type="predicted"/>
<accession>A0A3B1A9D8</accession>
<keyword evidence="1" id="KW-0812">Transmembrane</keyword>